<name>A0ABQ9HQY3_9NEOP</name>
<feature type="domain" description="DDE-1" evidence="2">
    <location>
        <begin position="2"/>
        <end position="64"/>
    </location>
</feature>
<comment type="caution">
    <text evidence="3">The sequence shown here is derived from an EMBL/GenBank/DDBJ whole genome shotgun (WGS) entry which is preliminary data.</text>
</comment>
<evidence type="ECO:0000259" key="2">
    <source>
        <dbReference type="Pfam" id="PF03184"/>
    </source>
</evidence>
<dbReference type="Proteomes" id="UP001159363">
    <property type="component" value="Chromosome X"/>
</dbReference>
<evidence type="ECO:0000313" key="3">
    <source>
        <dbReference type="EMBL" id="KAJ8886685.1"/>
    </source>
</evidence>
<organism evidence="3 4">
    <name type="scientific">Dryococelus australis</name>
    <dbReference type="NCBI Taxonomy" id="614101"/>
    <lineage>
        <taxon>Eukaryota</taxon>
        <taxon>Metazoa</taxon>
        <taxon>Ecdysozoa</taxon>
        <taxon>Arthropoda</taxon>
        <taxon>Hexapoda</taxon>
        <taxon>Insecta</taxon>
        <taxon>Pterygota</taxon>
        <taxon>Neoptera</taxon>
        <taxon>Polyneoptera</taxon>
        <taxon>Phasmatodea</taxon>
        <taxon>Verophasmatodea</taxon>
        <taxon>Anareolatae</taxon>
        <taxon>Phasmatidae</taxon>
        <taxon>Eurycanthinae</taxon>
        <taxon>Dryococelus</taxon>
    </lineage>
</organism>
<sequence>MDNHSLHITLEAINFCRDLHVVVVGFPAHTAHRLQPLAVSFFGPLKTAYSKAYKNVMVSQPGTITIKDVSSLFCSAYNKVASARVAVKGFRTTGIDPFNDNIFTDEDLEASKTTYKPQSTADLPVTSIRPTVGPEDTPVAATVGPDDTPVAATVGPDDTPVAATVAPENTPVAATVGPDNTPVAATVAPENTLVAATPTPPDKEETLHTPDLSEAISQPCCRYSLPALALVELKVKRKCRKLPSLVISSSPVKQVMEEIKATKEETTKKRNGRLGKQKQVGAKKPKISESKETDQPNERYRDH</sequence>
<dbReference type="Pfam" id="PF03184">
    <property type="entry name" value="DDE_1"/>
    <property type="match status" value="1"/>
</dbReference>
<keyword evidence="4" id="KW-1185">Reference proteome</keyword>
<feature type="region of interest" description="Disordered" evidence="1">
    <location>
        <begin position="113"/>
        <end position="146"/>
    </location>
</feature>
<feature type="compositionally biased region" description="Basic and acidic residues" evidence="1">
    <location>
        <begin position="286"/>
        <end position="303"/>
    </location>
</feature>
<dbReference type="InterPro" id="IPR004875">
    <property type="entry name" value="DDE_SF_endonuclease_dom"/>
</dbReference>
<feature type="compositionally biased region" description="Basic residues" evidence="1">
    <location>
        <begin position="269"/>
        <end position="285"/>
    </location>
</feature>
<evidence type="ECO:0000256" key="1">
    <source>
        <dbReference type="SAM" id="MobiDB-lite"/>
    </source>
</evidence>
<dbReference type="EMBL" id="JARBHB010000004">
    <property type="protein sequence ID" value="KAJ8886685.1"/>
    <property type="molecule type" value="Genomic_DNA"/>
</dbReference>
<protein>
    <recommendedName>
        <fullName evidence="2">DDE-1 domain-containing protein</fullName>
    </recommendedName>
</protein>
<evidence type="ECO:0000313" key="4">
    <source>
        <dbReference type="Proteomes" id="UP001159363"/>
    </source>
</evidence>
<gene>
    <name evidence="3" type="ORF">PR048_012897</name>
</gene>
<feature type="region of interest" description="Disordered" evidence="1">
    <location>
        <begin position="262"/>
        <end position="303"/>
    </location>
</feature>
<proteinExistence type="predicted"/>
<reference evidence="3 4" key="1">
    <citation type="submission" date="2023-02" db="EMBL/GenBank/DDBJ databases">
        <title>LHISI_Scaffold_Assembly.</title>
        <authorList>
            <person name="Stuart O.P."/>
            <person name="Cleave R."/>
            <person name="Magrath M.J.L."/>
            <person name="Mikheyev A.S."/>
        </authorList>
    </citation>
    <scope>NUCLEOTIDE SEQUENCE [LARGE SCALE GENOMIC DNA]</scope>
    <source>
        <strain evidence="3">Daus_M_001</strain>
        <tissue evidence="3">Leg muscle</tissue>
    </source>
</reference>
<accession>A0ABQ9HQY3</accession>